<name>X1KWA7_9ZZZZ</name>
<evidence type="ECO:0000313" key="2">
    <source>
        <dbReference type="EMBL" id="GAI11377.1"/>
    </source>
</evidence>
<comment type="caution">
    <text evidence="2">The sequence shown here is derived from an EMBL/GenBank/DDBJ whole genome shotgun (WGS) entry which is preliminary data.</text>
</comment>
<feature type="non-terminal residue" evidence="2">
    <location>
        <position position="33"/>
    </location>
</feature>
<evidence type="ECO:0000256" key="1">
    <source>
        <dbReference type="SAM" id="MobiDB-lite"/>
    </source>
</evidence>
<dbReference type="EMBL" id="BARV01007689">
    <property type="protein sequence ID" value="GAI11377.1"/>
    <property type="molecule type" value="Genomic_DNA"/>
</dbReference>
<protein>
    <submittedName>
        <fullName evidence="2">Uncharacterized protein</fullName>
    </submittedName>
</protein>
<dbReference type="AlphaFoldDB" id="X1KWA7"/>
<gene>
    <name evidence="2" type="ORF">S06H3_15612</name>
</gene>
<organism evidence="2">
    <name type="scientific">marine sediment metagenome</name>
    <dbReference type="NCBI Taxonomy" id="412755"/>
    <lineage>
        <taxon>unclassified sequences</taxon>
        <taxon>metagenomes</taxon>
        <taxon>ecological metagenomes</taxon>
    </lineage>
</organism>
<sequence>MENMVTKGFSHHLTPFRELDSLPKAGRQSHYPP</sequence>
<accession>X1KWA7</accession>
<reference evidence="2" key="1">
    <citation type="journal article" date="2014" name="Front. Microbiol.">
        <title>High frequency of phylogenetically diverse reductive dehalogenase-homologous genes in deep subseafloor sedimentary metagenomes.</title>
        <authorList>
            <person name="Kawai M."/>
            <person name="Futagami T."/>
            <person name="Toyoda A."/>
            <person name="Takaki Y."/>
            <person name="Nishi S."/>
            <person name="Hori S."/>
            <person name="Arai W."/>
            <person name="Tsubouchi T."/>
            <person name="Morono Y."/>
            <person name="Uchiyama I."/>
            <person name="Ito T."/>
            <person name="Fujiyama A."/>
            <person name="Inagaki F."/>
            <person name="Takami H."/>
        </authorList>
    </citation>
    <scope>NUCLEOTIDE SEQUENCE</scope>
    <source>
        <strain evidence="2">Expedition CK06-06</strain>
    </source>
</reference>
<proteinExistence type="predicted"/>
<feature type="region of interest" description="Disordered" evidence="1">
    <location>
        <begin position="1"/>
        <end position="33"/>
    </location>
</feature>